<organism evidence="3 4">
    <name type="scientific">Catenaria anguillulae PL171</name>
    <dbReference type="NCBI Taxonomy" id="765915"/>
    <lineage>
        <taxon>Eukaryota</taxon>
        <taxon>Fungi</taxon>
        <taxon>Fungi incertae sedis</taxon>
        <taxon>Blastocladiomycota</taxon>
        <taxon>Blastocladiomycetes</taxon>
        <taxon>Blastocladiales</taxon>
        <taxon>Catenariaceae</taxon>
        <taxon>Catenaria</taxon>
    </lineage>
</organism>
<evidence type="ECO:0000256" key="1">
    <source>
        <dbReference type="SAM" id="MobiDB-lite"/>
    </source>
</evidence>
<feature type="compositionally biased region" description="Pro residues" evidence="1">
    <location>
        <begin position="8"/>
        <end position="21"/>
    </location>
</feature>
<sequence length="181" mass="18715">MDRYHLPPLVPLQVPPQPQPQPNNTRLSALVDAHVRLQVARLQHNFISRFLSTIIGLTATLLALIMHPLVAHPSSSQPATESGAVTIRGRASALLLGIKLGALIAAFAASAGGMALAAAGVRLKAKLVLQQAAAPSDGQVPATRDTGTWLGESGVFWKSLAPGVVVAGVLFGGAVAYAIEL</sequence>
<gene>
    <name evidence="3" type="ORF">BCR44DRAFT_1443051</name>
</gene>
<feature type="transmembrane region" description="Helical" evidence="2">
    <location>
        <begin position="100"/>
        <end position="121"/>
    </location>
</feature>
<name>A0A1Y2H976_9FUNG</name>
<evidence type="ECO:0000313" key="4">
    <source>
        <dbReference type="Proteomes" id="UP000193411"/>
    </source>
</evidence>
<keyword evidence="2" id="KW-0472">Membrane</keyword>
<dbReference type="EMBL" id="MCFL01000066">
    <property type="protein sequence ID" value="ORZ31137.1"/>
    <property type="molecule type" value="Genomic_DNA"/>
</dbReference>
<keyword evidence="4" id="KW-1185">Reference proteome</keyword>
<keyword evidence="2" id="KW-0812">Transmembrane</keyword>
<dbReference type="AlphaFoldDB" id="A0A1Y2H976"/>
<protein>
    <submittedName>
        <fullName evidence="3">Uncharacterized protein</fullName>
    </submittedName>
</protein>
<dbReference type="Proteomes" id="UP000193411">
    <property type="component" value="Unassembled WGS sequence"/>
</dbReference>
<reference evidence="3 4" key="1">
    <citation type="submission" date="2016-07" db="EMBL/GenBank/DDBJ databases">
        <title>Pervasive Adenine N6-methylation of Active Genes in Fungi.</title>
        <authorList>
            <consortium name="DOE Joint Genome Institute"/>
            <person name="Mondo S.J."/>
            <person name="Dannebaum R.O."/>
            <person name="Kuo R.C."/>
            <person name="Labutti K."/>
            <person name="Haridas S."/>
            <person name="Kuo A."/>
            <person name="Salamov A."/>
            <person name="Ahrendt S.R."/>
            <person name="Lipzen A."/>
            <person name="Sullivan W."/>
            <person name="Andreopoulos W.B."/>
            <person name="Clum A."/>
            <person name="Lindquist E."/>
            <person name="Daum C."/>
            <person name="Ramamoorthy G.K."/>
            <person name="Gryganskyi A."/>
            <person name="Culley D."/>
            <person name="Magnuson J.K."/>
            <person name="James T.Y."/>
            <person name="O'Malley M.A."/>
            <person name="Stajich J.E."/>
            <person name="Spatafora J.W."/>
            <person name="Visel A."/>
            <person name="Grigoriev I.V."/>
        </authorList>
    </citation>
    <scope>NUCLEOTIDE SEQUENCE [LARGE SCALE GENOMIC DNA]</scope>
    <source>
        <strain evidence="3 4">PL171</strain>
    </source>
</reference>
<evidence type="ECO:0000256" key="2">
    <source>
        <dbReference type="SAM" id="Phobius"/>
    </source>
</evidence>
<feature type="region of interest" description="Disordered" evidence="1">
    <location>
        <begin position="1"/>
        <end position="25"/>
    </location>
</feature>
<comment type="caution">
    <text evidence="3">The sequence shown here is derived from an EMBL/GenBank/DDBJ whole genome shotgun (WGS) entry which is preliminary data.</text>
</comment>
<keyword evidence="2" id="KW-1133">Transmembrane helix</keyword>
<feature type="transmembrane region" description="Helical" evidence="2">
    <location>
        <begin position="160"/>
        <end position="179"/>
    </location>
</feature>
<accession>A0A1Y2H976</accession>
<feature type="transmembrane region" description="Helical" evidence="2">
    <location>
        <begin position="46"/>
        <end position="66"/>
    </location>
</feature>
<proteinExistence type="predicted"/>
<evidence type="ECO:0000313" key="3">
    <source>
        <dbReference type="EMBL" id="ORZ31137.1"/>
    </source>
</evidence>